<keyword evidence="2" id="KW-1185">Reference proteome</keyword>
<gene>
    <name evidence="1" type="ORF">AOC36_10730</name>
</gene>
<dbReference type="InterPro" id="IPR013785">
    <property type="entry name" value="Aldolase_TIM"/>
</dbReference>
<dbReference type="Proteomes" id="UP000063781">
    <property type="component" value="Chromosome"/>
</dbReference>
<evidence type="ECO:0000313" key="2">
    <source>
        <dbReference type="Proteomes" id="UP000063781"/>
    </source>
</evidence>
<keyword evidence="1" id="KW-0378">Hydrolase</keyword>
<dbReference type="Gene3D" id="3.20.20.70">
    <property type="entry name" value="Aldolase class I"/>
    <property type="match status" value="1"/>
</dbReference>
<dbReference type="RefSeq" id="WP_067634156.1">
    <property type="nucleotide sequence ID" value="NZ_CP013213.1"/>
</dbReference>
<dbReference type="KEGG" id="erl:AOC36_10730"/>
<dbReference type="AlphaFoldDB" id="A0A0X8H1W3"/>
<sequence length="219" mass="23617">MNIPEYNGNLRAHSVKLPEAIHQAKGIRIFGRLIRSLVFSTDIAVIRNCNADAVIAVYPFTPQPVISNALIMASDIPVFTGIGGGTTRGPRVINLAVDAERQGAMGVVVNAPTKNEVISRVRQRLEIPIVVTVLSENEDIEARLNSGATILNVSAAARTPEVVRKIREKFPDAAIMATGGPTNESILETIEAGANAITFTPPSTAELFKEMMARYRESL</sequence>
<accession>A0A0X8H1W3</accession>
<proteinExistence type="predicted"/>
<dbReference type="GO" id="GO:0016787">
    <property type="term" value="F:hydrolase activity"/>
    <property type="evidence" value="ECO:0007669"/>
    <property type="project" value="UniProtKB-KW"/>
</dbReference>
<evidence type="ECO:0000313" key="1">
    <source>
        <dbReference type="EMBL" id="AMC94429.1"/>
    </source>
</evidence>
<dbReference type="EMBL" id="CP013213">
    <property type="protein sequence ID" value="AMC94429.1"/>
    <property type="molecule type" value="Genomic_DNA"/>
</dbReference>
<dbReference type="SUPFAM" id="SSF51412">
    <property type="entry name" value="Inosine monophosphate dehydrogenase (IMPDH)"/>
    <property type="match status" value="1"/>
</dbReference>
<organism evidence="1 2">
    <name type="scientific">Erysipelothrix larvae</name>
    <dbReference type="NCBI Taxonomy" id="1514105"/>
    <lineage>
        <taxon>Bacteria</taxon>
        <taxon>Bacillati</taxon>
        <taxon>Bacillota</taxon>
        <taxon>Erysipelotrichia</taxon>
        <taxon>Erysipelotrichales</taxon>
        <taxon>Erysipelotrichaceae</taxon>
        <taxon>Erysipelothrix</taxon>
    </lineage>
</organism>
<dbReference type="STRING" id="1514105.AOC36_10730"/>
<protein>
    <submittedName>
        <fullName evidence="1">Hydrolase</fullName>
    </submittedName>
</protein>
<reference evidence="1 2" key="1">
    <citation type="submission" date="2015-10" db="EMBL/GenBank/DDBJ databases">
        <title>Erysipelothrix larvae sp. LV19 isolated from the larval gut of the rhinoceros beetle, Trypoxylus dichotomus.</title>
        <authorList>
            <person name="Lim S."/>
            <person name="Kim B.-C."/>
        </authorList>
    </citation>
    <scope>NUCLEOTIDE SEQUENCE [LARGE SCALE GENOMIC DNA]</scope>
    <source>
        <strain evidence="1 2">LV19</strain>
    </source>
</reference>
<dbReference type="OrthoDB" id="1092608at2"/>
<name>A0A0X8H1W3_9FIRM</name>